<name>A0A5B0XAI8_9GAMM</name>
<organism evidence="1 2">
    <name type="scientific">Photorhabdus heterorhabditis</name>
    <dbReference type="NCBI Taxonomy" id="880156"/>
    <lineage>
        <taxon>Bacteria</taxon>
        <taxon>Pseudomonadati</taxon>
        <taxon>Pseudomonadota</taxon>
        <taxon>Gammaproteobacteria</taxon>
        <taxon>Enterobacterales</taxon>
        <taxon>Morganellaceae</taxon>
        <taxon>Photorhabdus</taxon>
    </lineage>
</organism>
<evidence type="ECO:0000313" key="1">
    <source>
        <dbReference type="EMBL" id="KAA1195467.1"/>
    </source>
</evidence>
<proteinExistence type="predicted"/>
<dbReference type="RefSeq" id="WP_149616014.1">
    <property type="nucleotide sequence ID" value="NZ_CAWPFF010000059.1"/>
</dbReference>
<gene>
    <name evidence="1" type="ORF">F0L16_01915</name>
</gene>
<sequence>MQQHNNTMTATPVIRGHIAFLAGVTWEPVSSRDRRNIKGLARRLGADHVVTYRYRDSEGQAQFVAGLVRRSTLTLPRKIKGLYSLGLLIAS</sequence>
<accession>A0A5B0XAI8</accession>
<dbReference type="Proteomes" id="UP000322184">
    <property type="component" value="Unassembled WGS sequence"/>
</dbReference>
<evidence type="ECO:0000313" key="2">
    <source>
        <dbReference type="Proteomes" id="UP000322184"/>
    </source>
</evidence>
<comment type="caution">
    <text evidence="1">The sequence shown here is derived from an EMBL/GenBank/DDBJ whole genome shotgun (WGS) entry which is preliminary data.</text>
</comment>
<reference evidence="1 2" key="1">
    <citation type="submission" date="2019-09" db="EMBL/GenBank/DDBJ databases">
        <title>Whole genome sequence of Photorhabdus heterorhabditis strain ETL (Enterobacteriales: Enterobacteriaceae) a bacterial symbiont of Heterorhabditis zealandica strain ETL (Rhabditida: Heterorhabditidae).</title>
        <authorList>
            <person name="Lulamba T.E."/>
            <person name="Serepa-Dlamini M.H."/>
        </authorList>
    </citation>
    <scope>NUCLEOTIDE SEQUENCE [LARGE SCALE GENOMIC DNA]</scope>
    <source>
        <strain evidence="1 2">ETL</strain>
    </source>
</reference>
<dbReference type="AlphaFoldDB" id="A0A5B0XAI8"/>
<dbReference type="EMBL" id="VTUW01000002">
    <property type="protein sequence ID" value="KAA1195467.1"/>
    <property type="molecule type" value="Genomic_DNA"/>
</dbReference>
<protein>
    <submittedName>
        <fullName evidence="1">Uncharacterized protein</fullName>
    </submittedName>
</protein>